<dbReference type="Gene3D" id="3.10.120.10">
    <property type="entry name" value="Cytochrome b5-like heme/steroid binding domain"/>
    <property type="match status" value="2"/>
</dbReference>
<feature type="transmembrane region" description="Helical" evidence="14">
    <location>
        <begin position="1708"/>
        <end position="1731"/>
    </location>
</feature>
<evidence type="ECO:0000256" key="10">
    <source>
        <dbReference type="ARBA" id="ARBA00023175"/>
    </source>
</evidence>
<feature type="transmembrane region" description="Helical" evidence="14">
    <location>
        <begin position="1647"/>
        <end position="1674"/>
    </location>
</feature>
<dbReference type="Pfam" id="PF08766">
    <property type="entry name" value="DEK_C"/>
    <property type="match status" value="1"/>
</dbReference>
<keyword evidence="19" id="KW-1185">Reference proteome</keyword>
<dbReference type="InterPro" id="IPR001199">
    <property type="entry name" value="Cyt_B5-like_heme/steroid-bd"/>
</dbReference>
<dbReference type="Gene3D" id="1.20.58.530">
    <property type="match status" value="1"/>
</dbReference>
<keyword evidence="12" id="KW-0009">Actin-binding</keyword>
<dbReference type="Pfam" id="PF00063">
    <property type="entry name" value="Myosin_head"/>
    <property type="match status" value="1"/>
</dbReference>
<dbReference type="SMART" id="SM01117">
    <property type="entry name" value="Cyt-b5"/>
    <property type="match status" value="2"/>
</dbReference>
<feature type="domain" description="DEK-C" evidence="17">
    <location>
        <begin position="2058"/>
        <end position="2114"/>
    </location>
</feature>
<dbReference type="Gene3D" id="1.10.10.820">
    <property type="match status" value="1"/>
</dbReference>
<feature type="region of interest" description="Disordered" evidence="13">
    <location>
        <begin position="787"/>
        <end position="814"/>
    </location>
</feature>
<evidence type="ECO:0000256" key="4">
    <source>
        <dbReference type="ARBA" id="ARBA00022676"/>
    </source>
</evidence>
<dbReference type="GO" id="GO:0031505">
    <property type="term" value="P:fungal-type cell wall organization"/>
    <property type="evidence" value="ECO:0007669"/>
    <property type="project" value="TreeGrafter"/>
</dbReference>
<keyword evidence="12" id="KW-0547">Nucleotide-binding</keyword>
<keyword evidence="8 12" id="KW-0518">Myosin</keyword>
<dbReference type="SMART" id="SM00242">
    <property type="entry name" value="MYSc"/>
    <property type="match status" value="1"/>
</dbReference>
<feature type="binding site" evidence="12">
    <location>
        <begin position="106"/>
        <end position="113"/>
    </location>
    <ligand>
        <name>ATP</name>
        <dbReference type="ChEBI" id="CHEBI:30616"/>
    </ligand>
</feature>
<dbReference type="InterPro" id="IPR036400">
    <property type="entry name" value="Cyt_B5-like_heme/steroid_sf"/>
</dbReference>
<dbReference type="PRINTS" id="PR00193">
    <property type="entry name" value="MYOSINHEAVY"/>
</dbReference>
<keyword evidence="9 14" id="KW-0472">Membrane</keyword>
<dbReference type="GO" id="GO:0004100">
    <property type="term" value="F:chitin synthase activity"/>
    <property type="evidence" value="ECO:0007669"/>
    <property type="project" value="UniProtKB-EC"/>
</dbReference>
<evidence type="ECO:0000256" key="6">
    <source>
        <dbReference type="ARBA" id="ARBA00022692"/>
    </source>
</evidence>
<feature type="domain" description="Cytochrome b5 heme-binding" evidence="15">
    <location>
        <begin position="1002"/>
        <end position="1066"/>
    </location>
</feature>
<evidence type="ECO:0000256" key="3">
    <source>
        <dbReference type="ARBA" id="ARBA00022475"/>
    </source>
</evidence>
<dbReference type="Pfam" id="PF00173">
    <property type="entry name" value="Cyt-b5"/>
    <property type="match status" value="1"/>
</dbReference>
<comment type="similarity">
    <text evidence="12">Belongs to the TRAFAC class myosin-kinesin ATPase superfamily. Myosin family.</text>
</comment>
<evidence type="ECO:0000313" key="19">
    <source>
        <dbReference type="Proteomes" id="UP000807716"/>
    </source>
</evidence>
<dbReference type="Gene3D" id="1.10.10.60">
    <property type="entry name" value="Homeodomain-like"/>
    <property type="match status" value="1"/>
</dbReference>
<keyword evidence="7 14" id="KW-1133">Transmembrane helix</keyword>
<feature type="compositionally biased region" description="Polar residues" evidence="13">
    <location>
        <begin position="484"/>
        <end position="493"/>
    </location>
</feature>
<dbReference type="OrthoDB" id="370884at2759"/>
<dbReference type="Pfam" id="PF03142">
    <property type="entry name" value="Chitin_synth_2"/>
    <property type="match status" value="1"/>
</dbReference>
<dbReference type="SUPFAM" id="SSF53448">
    <property type="entry name" value="Nucleotide-diphospho-sugar transferases"/>
    <property type="match status" value="1"/>
</dbReference>
<feature type="transmembrane region" description="Helical" evidence="14">
    <location>
        <begin position="973"/>
        <end position="993"/>
    </location>
</feature>
<dbReference type="SUPFAM" id="SSF55856">
    <property type="entry name" value="Cytochrome b5-like heme/steroid binding domain"/>
    <property type="match status" value="1"/>
</dbReference>
<dbReference type="InterPro" id="IPR029044">
    <property type="entry name" value="Nucleotide-diphossugar_trans"/>
</dbReference>
<feature type="compositionally biased region" description="Basic and acidic residues" evidence="13">
    <location>
        <begin position="1927"/>
        <end position="1937"/>
    </location>
</feature>
<evidence type="ECO:0000256" key="8">
    <source>
        <dbReference type="ARBA" id="ARBA00023123"/>
    </source>
</evidence>
<evidence type="ECO:0000256" key="5">
    <source>
        <dbReference type="ARBA" id="ARBA00022679"/>
    </source>
</evidence>
<comment type="subcellular location">
    <subcellularLocation>
        <location evidence="1">Cell membrane</location>
        <topology evidence="1">Multi-pass membrane protein</topology>
    </subcellularLocation>
</comment>
<evidence type="ECO:0000256" key="14">
    <source>
        <dbReference type="SAM" id="Phobius"/>
    </source>
</evidence>
<evidence type="ECO:0000313" key="18">
    <source>
        <dbReference type="EMBL" id="KAG0254229.1"/>
    </source>
</evidence>
<accession>A0A9P6PXV0</accession>
<dbReference type="GO" id="GO:0005886">
    <property type="term" value="C:plasma membrane"/>
    <property type="evidence" value="ECO:0007669"/>
    <property type="project" value="UniProtKB-SubCell"/>
</dbReference>
<dbReference type="SUPFAM" id="SSF109715">
    <property type="entry name" value="DEK C-terminal domain"/>
    <property type="match status" value="1"/>
</dbReference>
<evidence type="ECO:0000256" key="13">
    <source>
        <dbReference type="SAM" id="MobiDB-lite"/>
    </source>
</evidence>
<dbReference type="GO" id="GO:0005524">
    <property type="term" value="F:ATP binding"/>
    <property type="evidence" value="ECO:0007669"/>
    <property type="project" value="UniProtKB-UniRule"/>
</dbReference>
<feature type="region of interest" description="Disordered" evidence="13">
    <location>
        <begin position="1927"/>
        <end position="1956"/>
    </location>
</feature>
<evidence type="ECO:0000256" key="12">
    <source>
        <dbReference type="PROSITE-ProRule" id="PRU00782"/>
    </source>
</evidence>
<dbReference type="InterPro" id="IPR014876">
    <property type="entry name" value="DEK_C"/>
</dbReference>
<dbReference type="GO" id="GO:0003779">
    <property type="term" value="F:actin binding"/>
    <property type="evidence" value="ECO:0007669"/>
    <property type="project" value="UniProtKB-KW"/>
</dbReference>
<evidence type="ECO:0000256" key="9">
    <source>
        <dbReference type="ARBA" id="ARBA00023136"/>
    </source>
</evidence>
<evidence type="ECO:0000256" key="2">
    <source>
        <dbReference type="ARBA" id="ARBA00012543"/>
    </source>
</evidence>
<comment type="caution">
    <text evidence="12">Lacks conserved residue(s) required for the propagation of feature annotation.</text>
</comment>
<dbReference type="PROSITE" id="PS51998">
    <property type="entry name" value="DEK_C"/>
    <property type="match status" value="1"/>
</dbReference>
<keyword evidence="5" id="KW-0808">Transferase</keyword>
<dbReference type="GO" id="GO:0003774">
    <property type="term" value="F:cytoskeletal motor activity"/>
    <property type="evidence" value="ECO:0007669"/>
    <property type="project" value="UniProtKB-UniRule"/>
</dbReference>
<protein>
    <recommendedName>
        <fullName evidence="2">chitin synthase</fullName>
        <ecNumber evidence="2">2.4.1.16</ecNumber>
    </recommendedName>
</protein>
<comment type="caution">
    <text evidence="18">The sequence shown here is derived from an EMBL/GenBank/DDBJ whole genome shotgun (WGS) entry which is preliminary data.</text>
</comment>
<dbReference type="GO" id="GO:0030428">
    <property type="term" value="C:cell septum"/>
    <property type="evidence" value="ECO:0007669"/>
    <property type="project" value="TreeGrafter"/>
</dbReference>
<dbReference type="Gene3D" id="1.20.120.720">
    <property type="entry name" value="Myosin VI head, motor domain, U50 subdomain"/>
    <property type="match status" value="1"/>
</dbReference>
<dbReference type="InterPro" id="IPR001609">
    <property type="entry name" value="Myosin_head_motor_dom-like"/>
</dbReference>
<feature type="region of interest" description="Disordered" evidence="13">
    <location>
        <begin position="1961"/>
        <end position="1980"/>
    </location>
</feature>
<dbReference type="InterPro" id="IPR036961">
    <property type="entry name" value="Kinesin_motor_dom_sf"/>
</dbReference>
<dbReference type="PROSITE" id="PS50255">
    <property type="entry name" value="CYTOCHROME_B5_2"/>
    <property type="match status" value="1"/>
</dbReference>
<keyword evidence="10 12" id="KW-0505">Motor protein</keyword>
<feature type="transmembrane region" description="Helical" evidence="14">
    <location>
        <begin position="1680"/>
        <end position="1701"/>
    </location>
</feature>
<dbReference type="EC" id="2.4.1.16" evidence="2"/>
<proteinExistence type="inferred from homology"/>
<feature type="transmembrane region" description="Helical" evidence="14">
    <location>
        <begin position="937"/>
        <end position="957"/>
    </location>
</feature>
<feature type="domain" description="Myosin motor" evidence="16">
    <location>
        <begin position="3"/>
        <end position="760"/>
    </location>
</feature>
<dbReference type="Gene3D" id="3.40.850.10">
    <property type="entry name" value="Kinesin motor domain"/>
    <property type="match status" value="1"/>
</dbReference>
<evidence type="ECO:0000256" key="7">
    <source>
        <dbReference type="ARBA" id="ARBA00022989"/>
    </source>
</evidence>
<evidence type="ECO:0000259" key="16">
    <source>
        <dbReference type="PROSITE" id="PS51456"/>
    </source>
</evidence>
<dbReference type="GO" id="GO:0006031">
    <property type="term" value="P:chitin biosynthetic process"/>
    <property type="evidence" value="ECO:0007669"/>
    <property type="project" value="TreeGrafter"/>
</dbReference>
<dbReference type="EMBL" id="JAAAJB010000530">
    <property type="protein sequence ID" value="KAG0254229.1"/>
    <property type="molecule type" value="Genomic_DNA"/>
</dbReference>
<name>A0A9P6PXV0_9FUNG</name>
<sequence length="2121" mass="235451">MVPPQDLVALADQPTLEAIYDALARRNELALPYTRLGTSTLVAVNPNRPLNIYSEANGQLYIDQQKGTNSTQTEETTLEPHVFELASTMYYHMKHTGLDQGIVLSGLTGSGKTTSQNHLVQQFIRLGSSKSSQRQAQETKIGSQIRASRDILEAFCNCPSQYASNSSFASLYLELQFKGRGRLFGAKLLPFMLNQDRVTDSQLGSYHIFYAMLRDASSEDRRRLKLGHNDHPSTFPYLATSHHSSSPQYNFPSAAVRDTTTAFSAMGIKPRAQFEIWQILAAILHLSRLEFADSDQDPSVHATVPRNRSVLELVADLLGVDDDDLQQALVYKRKMISGDMCTVILNSEAARQQRDCLARGLYALLFTFVVEAMNKQLCRKQEEQSSFIGILDMPGFNSPTHAGFETLCNNFCNEALQAYLRQKILVEDVQALVADDLSIIEPIPLDEHTMSTMDLLCGLDTLTDDGQPRGLVRFLHDSTLAAEKQNQQSSTSEADPGSMLPSMNRTFQSNSSFISGSTYESTFGIRHYMGQVQYNVGHFYTKNQDIMSPDFVSLFQNSESPFMLQLLQSNPSLVLESHPRSKDTIVKAQLSTMPLRQPSVRHNKMVQFQAKRKGRTAAPAVTTVVKQLHSTLRDICTSLDGTQLYQVIHLRPNDGIKEGLTDCDPVVMRSQIEALGLADLIHSRSTAEYCVSYDHATFMQRYKALLSHENVVIDKSALPVDQCRAVAAHFEWSMPRDAAIGRENIWLSLASWRPIEDACFSLERKGLGRSTSFEADMADQTEFAKMMQSAKMRRGSHDQDAPLPAAHTPGSEAMEPLLERGAFRERQDSDASDRSRASQHYPVLETGFVGYDNNHMRPQFEIVPPSPMSDNRTIGTQGADDDSRHHIFPGFDRDDVELKHRPTKSALKRGVSKLGSRRTKADDSILPPKAKTKSRRAWVGFVWCNTFWIPGFLLSWCGRMKRPDVQMAWREKVTLCLIVFWISAFIIFFIAGLPKVLCPDFNKMINPDSVQYHVDPTDTWVQIRGNVYDVTKFAKSSHSGSFANSFPSTGIPYWDPYRGMDLTEQFPVDFRWACPGLVTTPVLMLPKQAIPGGMPVHGPNVQNAVNTLPWFQDQAWYANTALPVLTPMLKGMVAIQPNIFKNESGPNTWAMIDDKIYDLTPYLRSSNPEPPFQPDASWISFLDPSVVDLFVNNVGQDITKKFNDLPMDAQNKTNHLNCLNNAFYAGVLDNRESAQCQWGNWVLLGASVLMAAVILIKFLAALQLRPRGPPIKYDRFVICQVPCYTEGEDSLRKTINSLAALDYDDKHKLLFIIADGMIVGHGNEMPTPKIVLEVLGWKPPVQQDPYGFTATGSVDDNGEPEPVVYKALGLGGQQLNACKVYSGLYEFEGHLVPYIVVAKVGMPNETSKPGNRGKRDSQLILMRYLNSIHTGGKKMCPLELELYHHMKNIIGVHPNLYEYILQVDADTEVEPESLNRLIACCVNDSRVIGLCGETKVANEDGSFTTMIQVYEYYISHHLAKSFESLFGSVTCLPGCFSLYRVFTLNGKPLIVNTKVVEDYSHNEVDTLHKKNLLHLGEDRYLTTLMMKHFPQFKLKFTPDAFCKTVAPDKWRILLSQRRRWINSTIHNLGELMFLPEMCGFCCFSMRFIVFVDLLGTLILPVSFAYFVYLIVVVATTDSPLPVVALIMLAAVYGLQALIFILKGAWQHIGWMIIYILAMPFFAVFLPLYSFWHFDDFSWGNTRQVVDANGRKIVVNAEAQTRFDPKSIPLKSLEVFEAEQREKLAHAAATAAAAGLVGTPAMSHVGPYSATSTSEHQLSNSSGQFLDPNYIAAVAGRTSPMFGHGNPYEYDPSASSDDVVHDFYRDSNAIQMNQNQNNAKGRRLSNMSAMGGGPLLANMSGPVPGTPAMSVMGVPRPVSPAQYFAEQREMKEQQERMRQASGSSGGGASSLLMPSSAAAQDGRISPVGFMSSPHQPSRPLSGSGMVLTMGAPLHVAGGGGGGGMMGYGSPALSSITPPPQIPFMMPSGSPAMSPAMFHPPAGGASPLMMTTGVPVGVVLPSDDELVLRVREILQSGVDLMSVTKKLIRQRLEQMYGCDLTVKKEFLSQVIDVELQRMAGGAF</sequence>
<keyword evidence="11" id="KW-0325">Glycoprotein</keyword>
<keyword evidence="12" id="KW-0067">ATP-binding</keyword>
<evidence type="ECO:0000256" key="11">
    <source>
        <dbReference type="ARBA" id="ARBA00023180"/>
    </source>
</evidence>
<feature type="transmembrane region" description="Helical" evidence="14">
    <location>
        <begin position="1238"/>
        <end position="1262"/>
    </location>
</feature>
<keyword evidence="3" id="KW-1003">Cell membrane</keyword>
<dbReference type="InterPro" id="IPR027417">
    <property type="entry name" value="P-loop_NTPase"/>
</dbReference>
<dbReference type="Proteomes" id="UP000807716">
    <property type="component" value="Unassembled WGS sequence"/>
</dbReference>
<dbReference type="SUPFAM" id="SSF52540">
    <property type="entry name" value="P-loop containing nucleoside triphosphate hydrolases"/>
    <property type="match status" value="1"/>
</dbReference>
<feature type="region of interest" description="Disordered" evidence="13">
    <location>
        <begin position="482"/>
        <end position="502"/>
    </location>
</feature>
<evidence type="ECO:0000259" key="15">
    <source>
        <dbReference type="PROSITE" id="PS50255"/>
    </source>
</evidence>
<dbReference type="PANTHER" id="PTHR22914:SF13">
    <property type="entry name" value="CHITIN SYNTHASE"/>
    <property type="match status" value="1"/>
</dbReference>
<evidence type="ECO:0000256" key="1">
    <source>
        <dbReference type="ARBA" id="ARBA00004651"/>
    </source>
</evidence>
<dbReference type="InterPro" id="IPR004835">
    <property type="entry name" value="Chitin_synth"/>
</dbReference>
<reference evidence="18" key="1">
    <citation type="journal article" date="2020" name="Fungal Divers.">
        <title>Resolving the Mortierellaceae phylogeny through synthesis of multi-gene phylogenetics and phylogenomics.</title>
        <authorList>
            <person name="Vandepol N."/>
            <person name="Liber J."/>
            <person name="Desiro A."/>
            <person name="Na H."/>
            <person name="Kennedy M."/>
            <person name="Barry K."/>
            <person name="Grigoriev I.V."/>
            <person name="Miller A.N."/>
            <person name="O'Donnell K."/>
            <person name="Stajich J.E."/>
            <person name="Bonito G."/>
        </authorList>
    </citation>
    <scope>NUCLEOTIDE SEQUENCE</scope>
    <source>
        <strain evidence="18">BC1065</strain>
    </source>
</reference>
<keyword evidence="6 14" id="KW-0812">Transmembrane</keyword>
<dbReference type="GO" id="GO:0016459">
    <property type="term" value="C:myosin complex"/>
    <property type="evidence" value="ECO:0007669"/>
    <property type="project" value="UniProtKB-KW"/>
</dbReference>
<evidence type="ECO:0000259" key="17">
    <source>
        <dbReference type="PROSITE" id="PS51998"/>
    </source>
</evidence>
<gene>
    <name evidence="18" type="ORF">DFQ27_006983</name>
</gene>
<dbReference type="PANTHER" id="PTHR22914">
    <property type="entry name" value="CHITIN SYNTHASE"/>
    <property type="match status" value="1"/>
</dbReference>
<dbReference type="PROSITE" id="PS51456">
    <property type="entry name" value="MYOSIN_MOTOR"/>
    <property type="match status" value="1"/>
</dbReference>
<keyword evidence="4" id="KW-0328">Glycosyltransferase</keyword>
<organism evidence="18 19">
    <name type="scientific">Actinomortierella ambigua</name>
    <dbReference type="NCBI Taxonomy" id="1343610"/>
    <lineage>
        <taxon>Eukaryota</taxon>
        <taxon>Fungi</taxon>
        <taxon>Fungi incertae sedis</taxon>
        <taxon>Mucoromycota</taxon>
        <taxon>Mortierellomycotina</taxon>
        <taxon>Mortierellomycetes</taxon>
        <taxon>Mortierellales</taxon>
        <taxon>Mortierellaceae</taxon>
        <taxon>Actinomortierella</taxon>
    </lineage>
</organism>